<feature type="transmembrane region" description="Helical" evidence="13">
    <location>
        <begin position="759"/>
        <end position="779"/>
    </location>
</feature>
<evidence type="ECO:0000256" key="8">
    <source>
        <dbReference type="ARBA" id="ARBA00022824"/>
    </source>
</evidence>
<gene>
    <name evidence="15" type="ORF">B0T14DRAFT_536162</name>
</gene>
<keyword evidence="10 13" id="KW-0472">Membrane</keyword>
<evidence type="ECO:0000256" key="3">
    <source>
        <dbReference type="ARBA" id="ARBA00005315"/>
    </source>
</evidence>
<dbReference type="GO" id="GO:0005789">
    <property type="term" value="C:endoplasmic reticulum membrane"/>
    <property type="evidence" value="ECO:0007669"/>
    <property type="project" value="UniProtKB-SubCell"/>
</dbReference>
<evidence type="ECO:0000256" key="7">
    <source>
        <dbReference type="ARBA" id="ARBA00022692"/>
    </source>
</evidence>
<feature type="transmembrane region" description="Helical" evidence="13">
    <location>
        <begin position="596"/>
        <end position="618"/>
    </location>
</feature>
<dbReference type="InterPro" id="IPR017850">
    <property type="entry name" value="Alkaline_phosphatase_core_sf"/>
</dbReference>
<evidence type="ECO:0000256" key="5">
    <source>
        <dbReference type="ARBA" id="ARBA00022502"/>
    </source>
</evidence>
<dbReference type="Pfam" id="PF01663">
    <property type="entry name" value="Phosphodiest"/>
    <property type="match status" value="1"/>
</dbReference>
<feature type="transmembrane region" description="Helical" evidence="13">
    <location>
        <begin position="565"/>
        <end position="584"/>
    </location>
</feature>
<evidence type="ECO:0000256" key="6">
    <source>
        <dbReference type="ARBA" id="ARBA00022679"/>
    </source>
</evidence>
<dbReference type="Proteomes" id="UP001175000">
    <property type="component" value="Unassembled WGS sequence"/>
</dbReference>
<dbReference type="Pfam" id="PF19316">
    <property type="entry name" value="PIGO_PIGG"/>
    <property type="match status" value="1"/>
</dbReference>
<evidence type="ECO:0000256" key="10">
    <source>
        <dbReference type="ARBA" id="ARBA00023136"/>
    </source>
</evidence>
<keyword evidence="7 13" id="KW-0812">Transmembrane</keyword>
<comment type="pathway">
    <text evidence="2 13">Glycolipid biosynthesis; glycosylphosphatidylinositol-anchor biosynthesis.</text>
</comment>
<keyword evidence="8 13" id="KW-0256">Endoplasmic reticulum</keyword>
<keyword evidence="6 13" id="KW-0808">Transferase</keyword>
<dbReference type="EMBL" id="JAULSU010000003">
    <property type="protein sequence ID" value="KAK0623227.1"/>
    <property type="molecule type" value="Genomic_DNA"/>
</dbReference>
<feature type="transmembrane region" description="Helical" evidence="13">
    <location>
        <begin position="840"/>
        <end position="865"/>
    </location>
</feature>
<feature type="transmembrane region" description="Helical" evidence="13">
    <location>
        <begin position="649"/>
        <end position="668"/>
    </location>
</feature>
<dbReference type="PANTHER" id="PTHR23072">
    <property type="entry name" value="PHOSPHATIDYLINOSITOL GLYCAN-RELATED"/>
    <property type="match status" value="1"/>
</dbReference>
<dbReference type="InterPro" id="IPR002591">
    <property type="entry name" value="Phosphodiest/P_Trfase"/>
</dbReference>
<feature type="transmembrane region" description="Helical" evidence="13">
    <location>
        <begin position="449"/>
        <end position="467"/>
    </location>
</feature>
<dbReference type="SUPFAM" id="SSF53649">
    <property type="entry name" value="Alkaline phosphatase-like"/>
    <property type="match status" value="1"/>
</dbReference>
<evidence type="ECO:0000256" key="2">
    <source>
        <dbReference type="ARBA" id="ARBA00004687"/>
    </source>
</evidence>
<dbReference type="CDD" id="cd16024">
    <property type="entry name" value="GPI_EPT_2"/>
    <property type="match status" value="1"/>
</dbReference>
<keyword evidence="11" id="KW-0325">Glycoprotein</keyword>
<feature type="transmembrane region" description="Helical" evidence="13">
    <location>
        <begin position="805"/>
        <end position="828"/>
    </location>
</feature>
<evidence type="ECO:0000313" key="15">
    <source>
        <dbReference type="EMBL" id="KAK0623227.1"/>
    </source>
</evidence>
<evidence type="ECO:0000256" key="4">
    <source>
        <dbReference type="ARBA" id="ARBA00020830"/>
    </source>
</evidence>
<reference evidence="15" key="1">
    <citation type="submission" date="2023-06" db="EMBL/GenBank/DDBJ databases">
        <title>Genome-scale phylogeny and comparative genomics of the fungal order Sordariales.</title>
        <authorList>
            <consortium name="Lawrence Berkeley National Laboratory"/>
            <person name="Hensen N."/>
            <person name="Bonometti L."/>
            <person name="Westerberg I."/>
            <person name="Brannstrom I.O."/>
            <person name="Guillou S."/>
            <person name="Cros-Aarteil S."/>
            <person name="Calhoun S."/>
            <person name="Haridas S."/>
            <person name="Kuo A."/>
            <person name="Mondo S."/>
            <person name="Pangilinan J."/>
            <person name="Riley R."/>
            <person name="Labutti K."/>
            <person name="Andreopoulos B."/>
            <person name="Lipzen A."/>
            <person name="Chen C."/>
            <person name="Yanf M."/>
            <person name="Daum C."/>
            <person name="Ng V."/>
            <person name="Clum A."/>
            <person name="Steindorff A."/>
            <person name="Ohm R."/>
            <person name="Martin F."/>
            <person name="Silar P."/>
            <person name="Natvig D."/>
            <person name="Lalanne C."/>
            <person name="Gautier V."/>
            <person name="Ament-Velasquez S.L."/>
            <person name="Kruys A."/>
            <person name="Hutchinson M.I."/>
            <person name="Powell A.J."/>
            <person name="Barry K."/>
            <person name="Miller A.N."/>
            <person name="Grigoriev I.V."/>
            <person name="Debuchy R."/>
            <person name="Gladieux P."/>
            <person name="Thoren M.H."/>
            <person name="Johannesson H."/>
        </authorList>
    </citation>
    <scope>NUCLEOTIDE SEQUENCE</scope>
    <source>
        <strain evidence="15">CBS 606.72</strain>
    </source>
</reference>
<feature type="transmembrane region" description="Helical" evidence="13">
    <location>
        <begin position="529"/>
        <end position="545"/>
    </location>
</feature>
<dbReference type="GO" id="GO:0051267">
    <property type="term" value="F:CP2 mannose-ethanolamine phosphotransferase activity"/>
    <property type="evidence" value="ECO:0007669"/>
    <property type="project" value="TreeGrafter"/>
</dbReference>
<dbReference type="PANTHER" id="PTHR23072:SF0">
    <property type="entry name" value="GPI ETHANOLAMINE PHOSPHATE TRANSFERASE 2"/>
    <property type="match status" value="1"/>
</dbReference>
<dbReference type="Gene3D" id="3.40.720.10">
    <property type="entry name" value="Alkaline Phosphatase, subunit A"/>
    <property type="match status" value="1"/>
</dbReference>
<comment type="caution">
    <text evidence="15">The sequence shown here is derived from an EMBL/GenBank/DDBJ whole genome shotgun (WGS) entry which is preliminary data.</text>
</comment>
<evidence type="ECO:0000256" key="13">
    <source>
        <dbReference type="RuleBase" id="RU367106"/>
    </source>
</evidence>
<evidence type="ECO:0000256" key="12">
    <source>
        <dbReference type="ARBA" id="ARBA00056729"/>
    </source>
</evidence>
<evidence type="ECO:0000256" key="1">
    <source>
        <dbReference type="ARBA" id="ARBA00004477"/>
    </source>
</evidence>
<accession>A0AA40C321</accession>
<name>A0AA40C321_9PEZI</name>
<comment type="function">
    <text evidence="12 13">Ethanolamine phosphate transferase involved in glycosylphosphatidylinositol-anchor biosynthesis. Transfers ethanolamine phosphate to the GPI second mannose.</text>
</comment>
<evidence type="ECO:0000256" key="11">
    <source>
        <dbReference type="ARBA" id="ARBA00023180"/>
    </source>
</evidence>
<feature type="transmembrane region" description="Helical" evidence="13">
    <location>
        <begin position="479"/>
        <end position="498"/>
    </location>
</feature>
<dbReference type="AlphaFoldDB" id="A0AA40C321"/>
<evidence type="ECO:0000259" key="14">
    <source>
        <dbReference type="Pfam" id="PF19316"/>
    </source>
</evidence>
<dbReference type="GO" id="GO:0006506">
    <property type="term" value="P:GPI anchor biosynthetic process"/>
    <property type="evidence" value="ECO:0007669"/>
    <property type="project" value="UniProtKB-KW"/>
</dbReference>
<comment type="subcellular location">
    <subcellularLocation>
        <location evidence="1 13">Endoplasmic reticulum membrane</location>
        <topology evidence="1 13">Multi-pass membrane protein</topology>
    </subcellularLocation>
</comment>
<evidence type="ECO:0000256" key="9">
    <source>
        <dbReference type="ARBA" id="ARBA00022989"/>
    </source>
</evidence>
<organism evidence="15 16">
    <name type="scientific">Immersiella caudata</name>
    <dbReference type="NCBI Taxonomy" id="314043"/>
    <lineage>
        <taxon>Eukaryota</taxon>
        <taxon>Fungi</taxon>
        <taxon>Dikarya</taxon>
        <taxon>Ascomycota</taxon>
        <taxon>Pezizomycotina</taxon>
        <taxon>Sordariomycetes</taxon>
        <taxon>Sordariomycetidae</taxon>
        <taxon>Sordariales</taxon>
        <taxon>Lasiosphaeriaceae</taxon>
        <taxon>Immersiella</taxon>
    </lineage>
</organism>
<feature type="domain" description="GPI ethanolamine phosphate transferase 2 C-terminal" evidence="14">
    <location>
        <begin position="441"/>
        <end position="867"/>
    </location>
</feature>
<dbReference type="InterPro" id="IPR039527">
    <property type="entry name" value="PIGG/GPI7"/>
</dbReference>
<comment type="similarity">
    <text evidence="3 13">Belongs to the PIGG/PIGN/PIGO family. PIGG subfamily.</text>
</comment>
<sequence>MTSRRPGTLVSALLLGAANLLIPVSILAFATGFFPYKPLLPGLAQYSALPTEYGGPPTPPFDRLVFMVIDALRSDFVYSTNSGFSYVQSLIRDGAAIPFTAHATSPTVTMPRLKAITTGSIPSFLDVVLNLDEGDESSTLASQDTWLAQLKAKGTGKLLMYGDDTWLKLFPGTFDRADGTTSFFVSDFTEVDNNVTRHIAEELKKDDWNTMILHYLGLDHIGHKGGPRSAHMLPKQREMDGVIKQIFSALETEPHLQSTLFVVCGDHGMNDAGNHGASSPGETSPALVFLSPKLKALKVSFQAPLPDAEDFQYYSTVEQSDLAPTLAALLGFPVPKNNLGALIPDFLPFWPDKNDQTQLLMRNAHQILDIITAAFGTQILDRASPQAGCSNPESDYKELACQWNDVTKRAPSGSAAALDPEWITATVKWLRKAQGLMSSMASNYDVSRLLGGQAASVVAVVCAAAAAHRFIDGTLVQSLPLAIISLAYGIMMFASSYVEEEQHFWYWATTAWFAYVGLKGISKDPSSKGYQTFITFVMLTTVRVIRAWNQTGQKFAGEPDIVKTFVYPSPGLLWFLVGATYIWIHREIVFGFNHIFAPVSYACGTGMILAAVTFKVSFTKEDAPELVFGFVQSIADLGFTQGHSLVARARAAFIALGVSFFVAIFYILTRRRLSYLSPSIETIHQLYTLFAITQSRLTNIPLYLLFHLQYCLLDSLRLSLLDLSTSSLLLQYVSFFAFGGSNAISSVDLSNAYNGVSNFNVTTVGLLTFVSNWAAPIYWTSATTMLLLQKAWKEGTGWSVYRGHVAALTLFTTCSVAAVMAACTILRTHLFIWTVFSPKYLYCIAWSLGQHLLVNVVVGGVVFWLGSL</sequence>
<keyword evidence="9 13" id="KW-1133">Transmembrane helix</keyword>
<evidence type="ECO:0000313" key="16">
    <source>
        <dbReference type="Proteomes" id="UP001175000"/>
    </source>
</evidence>
<keyword evidence="16" id="KW-1185">Reference proteome</keyword>
<proteinExistence type="inferred from homology"/>
<keyword evidence="5 13" id="KW-0337">GPI-anchor biosynthesis</keyword>
<dbReference type="InterPro" id="IPR037674">
    <property type="entry name" value="PIG-G_N"/>
</dbReference>
<dbReference type="FunFam" id="3.40.720.10:FF:000045">
    <property type="entry name" value="GPI ethanolamine phosphate transferase 2"/>
    <property type="match status" value="1"/>
</dbReference>
<feature type="transmembrane region" description="Helical" evidence="13">
    <location>
        <begin position="504"/>
        <end position="522"/>
    </location>
</feature>
<dbReference type="InterPro" id="IPR045687">
    <property type="entry name" value="PIGG/GPI7_C"/>
</dbReference>
<protein>
    <recommendedName>
        <fullName evidence="4 13">GPI ethanolamine phosphate transferase 2</fullName>
    </recommendedName>
</protein>